<accession>A0ABR7IZW8</accession>
<dbReference type="Pfam" id="PF00551">
    <property type="entry name" value="Formyl_trans_N"/>
    <property type="match status" value="1"/>
</dbReference>
<dbReference type="PANTHER" id="PTHR11138:SF5">
    <property type="entry name" value="METHIONYL-TRNA FORMYLTRANSFERASE, MITOCHONDRIAL"/>
    <property type="match status" value="1"/>
</dbReference>
<dbReference type="SUPFAM" id="SSF50486">
    <property type="entry name" value="FMT C-terminal domain-like"/>
    <property type="match status" value="1"/>
</dbReference>
<feature type="domain" description="Formyl transferase C-terminal" evidence="2">
    <location>
        <begin position="207"/>
        <end position="298"/>
    </location>
</feature>
<dbReference type="EMBL" id="JACRUN010000006">
    <property type="protein sequence ID" value="MBC5835263.1"/>
    <property type="molecule type" value="Genomic_DNA"/>
</dbReference>
<dbReference type="Pfam" id="PF02911">
    <property type="entry name" value="Formyl_trans_C"/>
    <property type="match status" value="1"/>
</dbReference>
<dbReference type="Gene3D" id="3.40.50.12230">
    <property type="match status" value="1"/>
</dbReference>
<name>A0ABR7IZW8_9FLAO</name>
<organism evidence="3 4">
    <name type="scientific">Flavobacterium bernardetii</name>
    <dbReference type="NCBI Taxonomy" id="2813823"/>
    <lineage>
        <taxon>Bacteria</taxon>
        <taxon>Pseudomonadati</taxon>
        <taxon>Bacteroidota</taxon>
        <taxon>Flavobacteriia</taxon>
        <taxon>Flavobacteriales</taxon>
        <taxon>Flavobacteriaceae</taxon>
        <taxon>Flavobacterium</taxon>
    </lineage>
</organism>
<feature type="domain" description="Formyl transferase N-terminal" evidence="1">
    <location>
        <begin position="60"/>
        <end position="173"/>
    </location>
</feature>
<protein>
    <submittedName>
        <fullName evidence="3">Methionyl-tRNA formyltransferase</fullName>
    </submittedName>
</protein>
<dbReference type="InterPro" id="IPR002376">
    <property type="entry name" value="Formyl_transf_N"/>
</dbReference>
<sequence length="310" mass="35155">MEENKKILILCGGKFAFKTLQLLAHEKFLYAIGIGKGSEMIVDALEREAEDNNMAFQSFPNKKSMSEMKKWIYSIQPDYIFSISFPFLLSEEVLSYGHEKFINFHPGPLPEYRGVMPIFEVLKNQESQTAICAHFMNDHFDKGNIIFNDPVVIDEGDTYGKLTVKLSKRMSHVVLNVANMIQFGSKIPSAIQDESVAYYYEKPQFSDTYINWKKMNASEIVSLVNACNPWNIGADASLMGEQVKIIRATVHSVSHYNTAVGTIIEINEDSINVACLDNEQIAIEIMSTDEGIMTIKHWNIKENLIGKIFN</sequence>
<dbReference type="PANTHER" id="PTHR11138">
    <property type="entry name" value="METHIONYL-TRNA FORMYLTRANSFERASE"/>
    <property type="match status" value="1"/>
</dbReference>
<keyword evidence="4" id="KW-1185">Reference proteome</keyword>
<comment type="caution">
    <text evidence="3">The sequence shown here is derived from an EMBL/GenBank/DDBJ whole genome shotgun (WGS) entry which is preliminary data.</text>
</comment>
<evidence type="ECO:0000259" key="2">
    <source>
        <dbReference type="Pfam" id="PF02911"/>
    </source>
</evidence>
<evidence type="ECO:0000259" key="1">
    <source>
        <dbReference type="Pfam" id="PF00551"/>
    </source>
</evidence>
<dbReference type="SUPFAM" id="SSF53328">
    <property type="entry name" value="Formyltransferase"/>
    <property type="match status" value="1"/>
</dbReference>
<evidence type="ECO:0000313" key="3">
    <source>
        <dbReference type="EMBL" id="MBC5835263.1"/>
    </source>
</evidence>
<dbReference type="InterPro" id="IPR005793">
    <property type="entry name" value="Formyl_trans_C"/>
</dbReference>
<dbReference type="InterPro" id="IPR036477">
    <property type="entry name" value="Formyl_transf_N_sf"/>
</dbReference>
<proteinExistence type="predicted"/>
<dbReference type="RefSeq" id="WP_166125620.1">
    <property type="nucleotide sequence ID" value="NZ_JAANOQ010000002.1"/>
</dbReference>
<reference evidence="3 4" key="1">
    <citation type="submission" date="2020-08" db="EMBL/GenBank/DDBJ databases">
        <title>Description of novel Flavobacterium F-408 isolate.</title>
        <authorList>
            <person name="Saticioglu I.B."/>
            <person name="Duman M."/>
            <person name="Altun S."/>
        </authorList>
    </citation>
    <scope>NUCLEOTIDE SEQUENCE [LARGE SCALE GENOMIC DNA]</scope>
    <source>
        <strain evidence="3 4">F-408</strain>
    </source>
</reference>
<dbReference type="InterPro" id="IPR011034">
    <property type="entry name" value="Formyl_transferase-like_C_sf"/>
</dbReference>
<dbReference type="Proteomes" id="UP000605990">
    <property type="component" value="Unassembled WGS sequence"/>
</dbReference>
<evidence type="ECO:0000313" key="4">
    <source>
        <dbReference type="Proteomes" id="UP000605990"/>
    </source>
</evidence>
<gene>
    <name evidence="3" type="ORF">H8R27_10230</name>
</gene>